<accession>A0A417Y5A9</accession>
<name>A0A417Y5A9_9ACTN</name>
<dbReference type="Proteomes" id="UP000283644">
    <property type="component" value="Unassembled WGS sequence"/>
</dbReference>
<dbReference type="OrthoDB" id="7527830at2"/>
<dbReference type="RefSeq" id="WP_118923691.1">
    <property type="nucleotide sequence ID" value="NZ_QXGH01000011.1"/>
</dbReference>
<keyword evidence="2" id="KW-1185">Reference proteome</keyword>
<dbReference type="AlphaFoldDB" id="A0A417Y5A9"/>
<reference evidence="1 2" key="1">
    <citation type="submission" date="2018-09" db="EMBL/GenBank/DDBJ databases">
        <title>Genome sequencing of Nocardioides immobilis CCTCC AB 2017083 for comparison to Nocardioides silvaticus.</title>
        <authorList>
            <person name="Li C."/>
            <person name="Wang G."/>
        </authorList>
    </citation>
    <scope>NUCLEOTIDE SEQUENCE [LARGE SCALE GENOMIC DNA]</scope>
    <source>
        <strain evidence="1 2">CCTCC AB 2017083</strain>
    </source>
</reference>
<sequence length="471" mass="51352">MRSIRLRRRPGPGLAQSPVGLFGDADVNNASDLTLPRDLLPVGHRHRAERPLLARRLRAVTHPRFYAAQVGEATLADDVEGAMSHFVSSGMRDGARISGLFNVEIYEERLAERGLKIEPGIDPFLHWVSVGWDERVAPTVLFDEEFYLGRHPDLAGGPEWGFAQYVRAGCYAPGRSPTPFGPNYGGVPAPDARERQDPPLVAGLLHRASNYDLTRTSWLEEGVAAGTAKLAALGSDRMRELVEKAAAIEPLIAETPRERWVSWPPHTHLMVMPTARAEEVRRGLGLARADTVVVVPGGRAVGAGLDAAVSTLRTLEPAATVLVVTTDDPVRPDLDDSAVVVDLSVPWTGFTEHRRLLGLLDLVRGVRPRRVVVARSELGWQLLSSYGTTLRHEMSLAAVLAGGAADTASFEDFQGCFDRLDWVATDTDAYRDDLIARYLLPAAGQARVLGLSDLAAGSLKTVVDWERDRRA</sequence>
<evidence type="ECO:0000313" key="2">
    <source>
        <dbReference type="Proteomes" id="UP000283644"/>
    </source>
</evidence>
<proteinExistence type="predicted"/>
<dbReference type="EMBL" id="QXGH01000011">
    <property type="protein sequence ID" value="RHW27853.1"/>
    <property type="molecule type" value="Genomic_DNA"/>
</dbReference>
<evidence type="ECO:0000313" key="1">
    <source>
        <dbReference type="EMBL" id="RHW27853.1"/>
    </source>
</evidence>
<comment type="caution">
    <text evidence="1">The sequence shown here is derived from an EMBL/GenBank/DDBJ whole genome shotgun (WGS) entry which is preliminary data.</text>
</comment>
<organism evidence="1 2">
    <name type="scientific">Nocardioides immobilis</name>
    <dbReference type="NCBI Taxonomy" id="2049295"/>
    <lineage>
        <taxon>Bacteria</taxon>
        <taxon>Bacillati</taxon>
        <taxon>Actinomycetota</taxon>
        <taxon>Actinomycetes</taxon>
        <taxon>Propionibacteriales</taxon>
        <taxon>Nocardioidaceae</taxon>
        <taxon>Nocardioides</taxon>
    </lineage>
</organism>
<gene>
    <name evidence="1" type="ORF">D0Z08_06040</name>
</gene>
<protein>
    <submittedName>
        <fullName evidence="1">Uncharacterized protein</fullName>
    </submittedName>
</protein>